<sequence>MMWTDFTSPWRAAGARLVARNRSARLGMSPLTPGDEVFCHLLCSAMTSLSSSASNQNTEEVPLKCEVTNMCSYLNILMLMSQSLLVIERNWSSRTLT</sequence>
<accession>A0A0E9WBV3</accession>
<name>A0A0E9WBV3_ANGAN</name>
<dbReference type="AlphaFoldDB" id="A0A0E9WBV3"/>
<proteinExistence type="predicted"/>
<organism evidence="1">
    <name type="scientific">Anguilla anguilla</name>
    <name type="common">European freshwater eel</name>
    <name type="synonym">Muraena anguilla</name>
    <dbReference type="NCBI Taxonomy" id="7936"/>
    <lineage>
        <taxon>Eukaryota</taxon>
        <taxon>Metazoa</taxon>
        <taxon>Chordata</taxon>
        <taxon>Craniata</taxon>
        <taxon>Vertebrata</taxon>
        <taxon>Euteleostomi</taxon>
        <taxon>Actinopterygii</taxon>
        <taxon>Neopterygii</taxon>
        <taxon>Teleostei</taxon>
        <taxon>Anguilliformes</taxon>
        <taxon>Anguillidae</taxon>
        <taxon>Anguilla</taxon>
    </lineage>
</organism>
<dbReference type="EMBL" id="GBXM01020811">
    <property type="protein sequence ID" value="JAH87766.1"/>
    <property type="molecule type" value="Transcribed_RNA"/>
</dbReference>
<reference evidence="1" key="2">
    <citation type="journal article" date="2015" name="Fish Shellfish Immunol.">
        <title>Early steps in the European eel (Anguilla anguilla)-Vibrio vulnificus interaction in the gills: Role of the RtxA13 toxin.</title>
        <authorList>
            <person name="Callol A."/>
            <person name="Pajuelo D."/>
            <person name="Ebbesson L."/>
            <person name="Teles M."/>
            <person name="MacKenzie S."/>
            <person name="Amaro C."/>
        </authorList>
    </citation>
    <scope>NUCLEOTIDE SEQUENCE</scope>
</reference>
<protein>
    <submittedName>
        <fullName evidence="1">Uncharacterized protein</fullName>
    </submittedName>
</protein>
<reference evidence="1" key="1">
    <citation type="submission" date="2014-11" db="EMBL/GenBank/DDBJ databases">
        <authorList>
            <person name="Amaro Gonzalez C."/>
        </authorList>
    </citation>
    <scope>NUCLEOTIDE SEQUENCE</scope>
</reference>
<evidence type="ECO:0000313" key="1">
    <source>
        <dbReference type="EMBL" id="JAH87766.1"/>
    </source>
</evidence>